<organism evidence="9 10">
    <name type="scientific">Furfurilactobacillus milii</name>
    <dbReference type="NCBI Taxonomy" id="2888272"/>
    <lineage>
        <taxon>Bacteria</taxon>
        <taxon>Bacillati</taxon>
        <taxon>Bacillota</taxon>
        <taxon>Bacilli</taxon>
        <taxon>Lactobacillales</taxon>
        <taxon>Lactobacillaceae</taxon>
        <taxon>Furfurilactobacillus</taxon>
    </lineage>
</organism>
<feature type="binding site" evidence="7">
    <location>
        <position position="237"/>
    </location>
    <ligand>
        <name>beta-D-galactose</name>
        <dbReference type="ChEBI" id="CHEBI:27667"/>
    </ligand>
</feature>
<dbReference type="InterPro" id="IPR008183">
    <property type="entry name" value="Aldose_1/G6P_1-epimerase"/>
</dbReference>
<dbReference type="PANTHER" id="PTHR10091:SF0">
    <property type="entry name" value="GALACTOSE MUTAROTASE"/>
    <property type="match status" value="1"/>
</dbReference>
<dbReference type="Proteomes" id="UP000449209">
    <property type="component" value="Unassembled WGS sequence"/>
</dbReference>
<keyword evidence="4 5" id="KW-0119">Carbohydrate metabolism</keyword>
<evidence type="ECO:0000256" key="3">
    <source>
        <dbReference type="ARBA" id="ARBA00023235"/>
    </source>
</evidence>
<dbReference type="CDD" id="cd09019">
    <property type="entry name" value="galactose_mutarotase_like"/>
    <property type="match status" value="1"/>
</dbReference>
<dbReference type="UniPathway" id="UPA00242"/>
<proteinExistence type="inferred from homology"/>
<comment type="caution">
    <text evidence="9">The sequence shown here is derived from an EMBL/GenBank/DDBJ whole genome shotgun (WGS) entry which is preliminary data.</text>
</comment>
<protein>
    <recommendedName>
        <fullName evidence="5">Maltose epimerase</fullName>
        <ecNumber evidence="5">5.1.3.21</ecNumber>
    </recommendedName>
</protein>
<feature type="active site" description="Proton acceptor" evidence="6">
    <location>
        <position position="303"/>
    </location>
</feature>
<name>A0A6N9I5M3_9LACO</name>
<evidence type="ECO:0000313" key="9">
    <source>
        <dbReference type="EMBL" id="MYV17603.1"/>
    </source>
</evidence>
<dbReference type="EMBL" id="WEZQ01000017">
    <property type="protein sequence ID" value="MYV17603.1"/>
    <property type="molecule type" value="Genomic_DNA"/>
</dbReference>
<dbReference type="GO" id="GO:0030246">
    <property type="term" value="F:carbohydrate binding"/>
    <property type="evidence" value="ECO:0007669"/>
    <property type="project" value="InterPro"/>
</dbReference>
<evidence type="ECO:0000256" key="4">
    <source>
        <dbReference type="ARBA" id="ARBA00023277"/>
    </source>
</evidence>
<evidence type="ECO:0000256" key="2">
    <source>
        <dbReference type="ARBA" id="ARBA00006206"/>
    </source>
</evidence>
<dbReference type="GO" id="GO:0033499">
    <property type="term" value="P:galactose catabolic process via UDP-galactose, Leloir pathway"/>
    <property type="evidence" value="ECO:0007669"/>
    <property type="project" value="TreeGrafter"/>
</dbReference>
<reference evidence="9 10" key="1">
    <citation type="journal article" date="2019" name="Appl. Environ. Microbiol.">
        <title>Genetic determinants of hydroxycinnamic acid metabolism in heterofermentative lactobacilli.</title>
        <authorList>
            <person name="Gaur G."/>
            <person name="Oh J.H."/>
            <person name="Filannino P."/>
            <person name="Gobbetti M."/>
            <person name="van Pijkeren J.P."/>
            <person name="Ganzle M.G."/>
        </authorList>
    </citation>
    <scope>NUCLEOTIDE SEQUENCE [LARGE SCALE GENOMIC DNA]</scope>
    <source>
        <strain evidence="9 10">C5</strain>
    </source>
</reference>
<evidence type="ECO:0000256" key="8">
    <source>
        <dbReference type="PIRSR" id="PIRSR005096-3"/>
    </source>
</evidence>
<evidence type="ECO:0000313" key="10">
    <source>
        <dbReference type="Proteomes" id="UP000449209"/>
    </source>
</evidence>
<comment type="similarity">
    <text evidence="2 5">Belongs to the aldose epimerase family.</text>
</comment>
<dbReference type="InterPro" id="IPR015443">
    <property type="entry name" value="Aldose_1-epimerase"/>
</dbReference>
<dbReference type="GO" id="GO:0005737">
    <property type="term" value="C:cytoplasm"/>
    <property type="evidence" value="ECO:0007669"/>
    <property type="project" value="TreeGrafter"/>
</dbReference>
<feature type="binding site" evidence="8">
    <location>
        <begin position="169"/>
        <end position="171"/>
    </location>
    <ligand>
        <name>beta-D-galactose</name>
        <dbReference type="ChEBI" id="CHEBI:27667"/>
    </ligand>
</feature>
<dbReference type="InterPro" id="IPR014718">
    <property type="entry name" value="GH-type_carb-bd"/>
</dbReference>
<dbReference type="GO" id="GO:0050558">
    <property type="term" value="F:maltose epimerase activity"/>
    <property type="evidence" value="ECO:0007669"/>
    <property type="project" value="UniProtKB-EC"/>
</dbReference>
<dbReference type="EC" id="5.1.3.21" evidence="5"/>
<comment type="catalytic activity">
    <reaction evidence="5">
        <text>alpha-maltose = beta-maltose</text>
        <dbReference type="Rhea" id="RHEA:21228"/>
        <dbReference type="ChEBI" id="CHEBI:18147"/>
        <dbReference type="ChEBI" id="CHEBI:18167"/>
        <dbReference type="EC" id="5.1.3.21"/>
    </reaction>
</comment>
<dbReference type="PIRSF" id="PIRSF005096">
    <property type="entry name" value="GALM"/>
    <property type="match status" value="1"/>
</dbReference>
<evidence type="ECO:0000256" key="5">
    <source>
        <dbReference type="PIRNR" id="PIRNR005096"/>
    </source>
</evidence>
<comment type="pathway">
    <text evidence="1 5">Carbohydrate metabolism; hexose metabolism.</text>
</comment>
<dbReference type="AlphaFoldDB" id="A0A6N9I5M3"/>
<evidence type="ECO:0000256" key="6">
    <source>
        <dbReference type="PIRSR" id="PIRSR005096-1"/>
    </source>
</evidence>
<dbReference type="PANTHER" id="PTHR10091">
    <property type="entry name" value="ALDOSE-1-EPIMERASE"/>
    <property type="match status" value="1"/>
</dbReference>
<gene>
    <name evidence="9" type="ORF">GB993_08820</name>
</gene>
<dbReference type="SUPFAM" id="SSF74650">
    <property type="entry name" value="Galactose mutarotase-like"/>
    <property type="match status" value="1"/>
</dbReference>
<dbReference type="OrthoDB" id="9779408at2"/>
<evidence type="ECO:0000256" key="1">
    <source>
        <dbReference type="ARBA" id="ARBA00005028"/>
    </source>
</evidence>
<dbReference type="GO" id="GO:0004034">
    <property type="term" value="F:aldose 1-epimerase activity"/>
    <property type="evidence" value="ECO:0007669"/>
    <property type="project" value="TreeGrafter"/>
</dbReference>
<accession>A0A6N9I5M3</accession>
<dbReference type="InterPro" id="IPR011013">
    <property type="entry name" value="Gal_mutarotase_sf_dom"/>
</dbReference>
<dbReference type="InterPro" id="IPR047215">
    <property type="entry name" value="Galactose_mutarotase-like"/>
</dbReference>
<dbReference type="Gene3D" id="2.70.98.10">
    <property type="match status" value="1"/>
</dbReference>
<sequence>MHAQRVQKLSLTNSHGVTLSVLTLGTTLYEINVPDAEDQPHNLILNYPHSEDYLANPFYVCMAIGRTAGRISKGQFSINGRPVTVPTNEGHNNLHGGPHGFNTVIWDGQFDYSATTPTIAMHHKFTSQDDGFPGDSDVTIHYALTDDNRVKISFTGQSDQFTPFNPTVHTYFNLGDQNSIEEHVLQINSTQRLVLNSEKLPTGEFEDLTNTPYDFEKPTPLKAAINGLQSIPERGLDDVYKVEPTRNDQVIATLTDPKTHRSVTLHSARNGLVVFTANSFTHENVNFKRTGGYGSPYLGVALEAQALPDSMNHPQFGDVMLTPGKPQTHEITYQLSF</sequence>
<feature type="active site" description="Proton donor" evidence="6">
    <location>
        <position position="169"/>
    </location>
</feature>
<dbReference type="Pfam" id="PF01263">
    <property type="entry name" value="Aldose_epim"/>
    <property type="match status" value="1"/>
</dbReference>
<comment type="function">
    <text evidence="5">Catalyzes the interconversion of alpha and beta anomers of maltose.</text>
</comment>
<dbReference type="GO" id="GO:0006006">
    <property type="term" value="P:glucose metabolic process"/>
    <property type="evidence" value="ECO:0007669"/>
    <property type="project" value="TreeGrafter"/>
</dbReference>
<evidence type="ECO:0000256" key="7">
    <source>
        <dbReference type="PIRSR" id="PIRSR005096-2"/>
    </source>
</evidence>
<keyword evidence="3 5" id="KW-0413">Isomerase</keyword>